<keyword evidence="3" id="KW-1185">Reference proteome</keyword>
<dbReference type="EMBL" id="JMKJ01000612">
    <property type="protein sequence ID" value="KGG49924.1"/>
    <property type="molecule type" value="Genomic_DNA"/>
</dbReference>
<keyword evidence="1" id="KW-0812">Transmembrane</keyword>
<name>A0A098VMC7_9MICR</name>
<reference evidence="2 3" key="1">
    <citation type="submission" date="2014-04" db="EMBL/GenBank/DDBJ databases">
        <title>A new species of microsporidia sheds light on the evolution of extreme parasitism.</title>
        <authorList>
            <person name="Haag K.L."/>
            <person name="James T.Y."/>
            <person name="Larsson R."/>
            <person name="Schaer T.M."/>
            <person name="Refardt D."/>
            <person name="Pombert J.-F."/>
            <person name="Ebert D."/>
        </authorList>
    </citation>
    <scope>NUCLEOTIDE SEQUENCE [LARGE SCALE GENOMIC DNA]</scope>
    <source>
        <strain evidence="2 3">UGP3</strain>
        <tissue evidence="2">Spores</tissue>
    </source>
</reference>
<dbReference type="AlphaFoldDB" id="A0A098VMC7"/>
<proteinExistence type="predicted"/>
<organism evidence="2 3">
    <name type="scientific">Mitosporidium daphniae</name>
    <dbReference type="NCBI Taxonomy" id="1485682"/>
    <lineage>
        <taxon>Eukaryota</taxon>
        <taxon>Fungi</taxon>
        <taxon>Fungi incertae sedis</taxon>
        <taxon>Microsporidia</taxon>
        <taxon>Mitosporidium</taxon>
    </lineage>
</organism>
<comment type="caution">
    <text evidence="2">The sequence shown here is derived from an EMBL/GenBank/DDBJ whole genome shotgun (WGS) entry which is preliminary data.</text>
</comment>
<accession>A0A098VMC7</accession>
<keyword evidence="1" id="KW-0472">Membrane</keyword>
<evidence type="ECO:0000313" key="2">
    <source>
        <dbReference type="EMBL" id="KGG49924.1"/>
    </source>
</evidence>
<dbReference type="VEuPathDB" id="MicrosporidiaDB:DI09_9p70"/>
<dbReference type="Proteomes" id="UP000029725">
    <property type="component" value="Unassembled WGS sequence"/>
</dbReference>
<protein>
    <submittedName>
        <fullName evidence="2">Uncharacterized protein</fullName>
    </submittedName>
</protein>
<evidence type="ECO:0000256" key="1">
    <source>
        <dbReference type="SAM" id="Phobius"/>
    </source>
</evidence>
<sequence length="247" mass="26853">MFKVFKLGAFRLTTGLVILALLFHAHMALSLLGDESAEGIAQIAKQLPYLNYSMTNGIWAQLVNGSASFIDDNAGLEGGNFGAKIPIHYERDESGVICHLSPSLSPYLRSAKLLERPIVFTDLDGDGRMDALVVILVVYAGIGYFDLFVVPVLMQPTGKAMVFPSSGYRVGETSVYALDSFDFVDNDTLRVAFMDRRPGEPKVIAPSVPTILMLSYDVGARTLGLHSRRVIASDCYASIFNATSTSE</sequence>
<dbReference type="HOGENOM" id="CLU_1124797_0_0_1"/>
<keyword evidence="1" id="KW-1133">Transmembrane helix</keyword>
<gene>
    <name evidence="2" type="ORF">DI09_9p70</name>
</gene>
<evidence type="ECO:0000313" key="3">
    <source>
        <dbReference type="Proteomes" id="UP000029725"/>
    </source>
</evidence>
<dbReference type="RefSeq" id="XP_013236389.1">
    <property type="nucleotide sequence ID" value="XM_013380935.1"/>
</dbReference>
<feature type="transmembrane region" description="Helical" evidence="1">
    <location>
        <begin position="131"/>
        <end position="153"/>
    </location>
</feature>
<dbReference type="GeneID" id="25261194"/>